<name>A0A6I2L3R6_9BURK</name>
<dbReference type="RefSeq" id="WP_154377970.1">
    <property type="nucleotide sequence ID" value="NZ_WKJK01000008.1"/>
</dbReference>
<keyword evidence="4" id="KW-1185">Reference proteome</keyword>
<dbReference type="EMBL" id="WKJK01000008">
    <property type="protein sequence ID" value="MRW91494.1"/>
    <property type="molecule type" value="Genomic_DNA"/>
</dbReference>
<comment type="caution">
    <text evidence="3">The sequence shown here is derived from an EMBL/GenBank/DDBJ whole genome shotgun (WGS) entry which is preliminary data.</text>
</comment>
<sequence>MKKSLWMLMLLVCPLLAAAQVVQVKGVGTVTYTSTPTPELKESAYVKAQMAAIEHYFDERGEAEMQNFAAVQDKIQENIEKYISNTVVINEQDQTSLRKYSVAIRGDLSLTKLNILLRSASNVSKAAHGEKSQLVYLFVGREAASVRSFEARVLKRVEAEATNSGSAKGTQRAALQVESGGSSQQKADEVNFRLLPLTNASTAISSQFSQGGFEATDSSFVISDSDFKTASKDFSAGNDLAPATQRAVVATLRKNRVPFFVTATLDVGAVDKDPVSGLARVAVTVTARVLDLRGNFPREVASVPAVQLYGVAPDNAMARDKGLKDAATLATREVISRLNAAGVQ</sequence>
<feature type="region of interest" description="Disordered" evidence="1">
    <location>
        <begin position="160"/>
        <end position="182"/>
    </location>
</feature>
<evidence type="ECO:0000313" key="3">
    <source>
        <dbReference type="EMBL" id="MRW91494.1"/>
    </source>
</evidence>
<feature type="chain" id="PRO_5026249177" evidence="2">
    <location>
        <begin position="20"/>
        <end position="344"/>
    </location>
</feature>
<dbReference type="AlphaFoldDB" id="A0A6I2L3R6"/>
<organism evidence="3 4">
    <name type="scientific">Duganella guangzhouensis</name>
    <dbReference type="NCBI Taxonomy" id="2666084"/>
    <lineage>
        <taxon>Bacteria</taxon>
        <taxon>Pseudomonadati</taxon>
        <taxon>Pseudomonadota</taxon>
        <taxon>Betaproteobacteria</taxon>
        <taxon>Burkholderiales</taxon>
        <taxon>Oxalobacteraceae</taxon>
        <taxon>Telluria group</taxon>
        <taxon>Duganella</taxon>
    </lineage>
</organism>
<accession>A0A6I2L3R6</accession>
<feature type="signal peptide" evidence="2">
    <location>
        <begin position="1"/>
        <end position="19"/>
    </location>
</feature>
<evidence type="ECO:0000256" key="2">
    <source>
        <dbReference type="SAM" id="SignalP"/>
    </source>
</evidence>
<protein>
    <submittedName>
        <fullName evidence="3">Uncharacterized protein</fullName>
    </submittedName>
</protein>
<proteinExistence type="predicted"/>
<evidence type="ECO:0000313" key="4">
    <source>
        <dbReference type="Proteomes" id="UP000433309"/>
    </source>
</evidence>
<keyword evidence="2" id="KW-0732">Signal</keyword>
<dbReference type="Proteomes" id="UP000433309">
    <property type="component" value="Unassembled WGS sequence"/>
</dbReference>
<reference evidence="3 4" key="1">
    <citation type="submission" date="2019-11" db="EMBL/GenBank/DDBJ databases">
        <title>Novel species isolated from a subtropical stream in China.</title>
        <authorList>
            <person name="Lu H."/>
        </authorList>
    </citation>
    <scope>NUCLEOTIDE SEQUENCE [LARGE SCALE GENOMIC DNA]</scope>
    <source>
        <strain evidence="3 4">FT80W</strain>
    </source>
</reference>
<evidence type="ECO:0000256" key="1">
    <source>
        <dbReference type="SAM" id="MobiDB-lite"/>
    </source>
</evidence>
<gene>
    <name evidence="3" type="ORF">GJ699_15990</name>
</gene>